<feature type="domain" description="MacB-like periplasmic core" evidence="8">
    <location>
        <begin position="28"/>
        <end position="234"/>
    </location>
</feature>
<organism evidence="9 10">
    <name type="scientific">Sphingomonas psychrotolerans</name>
    <dbReference type="NCBI Taxonomy" id="1327635"/>
    <lineage>
        <taxon>Bacteria</taxon>
        <taxon>Pseudomonadati</taxon>
        <taxon>Pseudomonadota</taxon>
        <taxon>Alphaproteobacteria</taxon>
        <taxon>Sphingomonadales</taxon>
        <taxon>Sphingomonadaceae</taxon>
        <taxon>Sphingomonas</taxon>
    </lineage>
</organism>
<evidence type="ECO:0000256" key="2">
    <source>
        <dbReference type="ARBA" id="ARBA00022475"/>
    </source>
</evidence>
<sequence>MMTGSVKQIAAVARIALLGLPSRARMSSATVLSIALATLVLLGFLAMASGFRATIAGTGSDQSAIILADGSASEFNSAIDTARLARLDNAPGIAAGKNGPLLSAESFATISAVEDGGGESSVTLRGMGPQGLAVRPLAHLAGGRMFTPGRNELVVGSALAGRYRDLKPGGSVRLAGMAWRVVGVFEAGGSAMESEVWADRKLVSQFFGSSAAVQSVRARLSDPSALAALKQYLAADTSLKLVARSERDYFAAQARNMGKLILFVGWPLGIAMAVGALAGALNTMFTSVSTRSTEIATLRILGFRGPSIFVSTMAEAVLLVLLGSGLGVALAGLFLQGRSASTIGGNLTQVMFKFDLTANDITQAVTLALIVGVLGGAVPAWRAARRPLGSAA</sequence>
<feature type="transmembrane region" description="Helical" evidence="6">
    <location>
        <begin position="260"/>
        <end position="281"/>
    </location>
</feature>
<dbReference type="PANTHER" id="PTHR30572:SF15">
    <property type="entry name" value="ABC TRANSPORTER PERMEASE"/>
    <property type="match status" value="1"/>
</dbReference>
<dbReference type="InterPro" id="IPR050250">
    <property type="entry name" value="Macrolide_Exporter_MacB"/>
</dbReference>
<dbReference type="Pfam" id="PF12704">
    <property type="entry name" value="MacB_PCD"/>
    <property type="match status" value="1"/>
</dbReference>
<evidence type="ECO:0000313" key="9">
    <source>
        <dbReference type="EMBL" id="ATY31208.1"/>
    </source>
</evidence>
<protein>
    <submittedName>
        <fullName evidence="9">Peptide ABC transporter permease</fullName>
    </submittedName>
</protein>
<keyword evidence="2" id="KW-1003">Cell membrane</keyword>
<dbReference type="EMBL" id="CP024923">
    <property type="protein sequence ID" value="ATY31208.1"/>
    <property type="molecule type" value="Genomic_DNA"/>
</dbReference>
<evidence type="ECO:0000313" key="10">
    <source>
        <dbReference type="Proteomes" id="UP000229081"/>
    </source>
</evidence>
<evidence type="ECO:0000259" key="7">
    <source>
        <dbReference type="Pfam" id="PF02687"/>
    </source>
</evidence>
<keyword evidence="5 6" id="KW-0472">Membrane</keyword>
<evidence type="ECO:0000256" key="1">
    <source>
        <dbReference type="ARBA" id="ARBA00004651"/>
    </source>
</evidence>
<dbReference type="Pfam" id="PF02687">
    <property type="entry name" value="FtsX"/>
    <property type="match status" value="1"/>
</dbReference>
<keyword evidence="4 6" id="KW-1133">Transmembrane helix</keyword>
<evidence type="ECO:0000256" key="4">
    <source>
        <dbReference type="ARBA" id="ARBA00022989"/>
    </source>
</evidence>
<gene>
    <name evidence="9" type="ORF">CVN68_03790</name>
</gene>
<dbReference type="GO" id="GO:0005886">
    <property type="term" value="C:plasma membrane"/>
    <property type="evidence" value="ECO:0007669"/>
    <property type="project" value="UniProtKB-SubCell"/>
</dbReference>
<evidence type="ECO:0000256" key="5">
    <source>
        <dbReference type="ARBA" id="ARBA00023136"/>
    </source>
</evidence>
<feature type="domain" description="ABC3 transporter permease C-terminal" evidence="7">
    <location>
        <begin position="270"/>
        <end position="387"/>
    </location>
</feature>
<name>A0A2K8MBF0_9SPHN</name>
<reference evidence="9 10" key="1">
    <citation type="submission" date="2017-11" db="EMBL/GenBank/DDBJ databases">
        <title>Complete genome sequence of Sphingomonas sp. Strain Cra20, a psychrotolerant potential plant growth promoting rhizobacteria.</title>
        <authorList>
            <person name="Luo Y."/>
        </authorList>
    </citation>
    <scope>NUCLEOTIDE SEQUENCE [LARGE SCALE GENOMIC DNA]</scope>
    <source>
        <strain evidence="9 10">Cra20</strain>
    </source>
</reference>
<proteinExistence type="predicted"/>
<keyword evidence="10" id="KW-1185">Reference proteome</keyword>
<evidence type="ECO:0000259" key="8">
    <source>
        <dbReference type="Pfam" id="PF12704"/>
    </source>
</evidence>
<dbReference type="InterPro" id="IPR003838">
    <property type="entry name" value="ABC3_permease_C"/>
</dbReference>
<dbReference type="InterPro" id="IPR025857">
    <property type="entry name" value="MacB_PCD"/>
</dbReference>
<keyword evidence="3 6" id="KW-0812">Transmembrane</keyword>
<dbReference type="Proteomes" id="UP000229081">
    <property type="component" value="Chromosome"/>
</dbReference>
<evidence type="ECO:0000256" key="3">
    <source>
        <dbReference type="ARBA" id="ARBA00022692"/>
    </source>
</evidence>
<comment type="subcellular location">
    <subcellularLocation>
        <location evidence="1">Cell membrane</location>
        <topology evidence="1">Multi-pass membrane protein</topology>
    </subcellularLocation>
</comment>
<evidence type="ECO:0000256" key="6">
    <source>
        <dbReference type="SAM" id="Phobius"/>
    </source>
</evidence>
<feature type="transmembrane region" description="Helical" evidence="6">
    <location>
        <begin position="356"/>
        <end position="378"/>
    </location>
</feature>
<dbReference type="AlphaFoldDB" id="A0A2K8MBF0"/>
<dbReference type="KEGG" id="sphc:CVN68_03790"/>
<dbReference type="GO" id="GO:0022857">
    <property type="term" value="F:transmembrane transporter activity"/>
    <property type="evidence" value="ECO:0007669"/>
    <property type="project" value="TreeGrafter"/>
</dbReference>
<feature type="transmembrane region" description="Helical" evidence="6">
    <location>
        <begin position="316"/>
        <end position="335"/>
    </location>
</feature>
<accession>A0A2K8MBF0</accession>
<feature type="transmembrane region" description="Helical" evidence="6">
    <location>
        <begin position="34"/>
        <end position="55"/>
    </location>
</feature>
<dbReference type="PANTHER" id="PTHR30572">
    <property type="entry name" value="MEMBRANE COMPONENT OF TRANSPORTER-RELATED"/>
    <property type="match status" value="1"/>
</dbReference>